<evidence type="ECO:0000256" key="3">
    <source>
        <dbReference type="ARBA" id="ARBA00023015"/>
    </source>
</evidence>
<evidence type="ECO:0000256" key="6">
    <source>
        <dbReference type="ARBA" id="ARBA00023242"/>
    </source>
</evidence>
<dbReference type="InterPro" id="IPR007219">
    <property type="entry name" value="XnlR_reg_dom"/>
</dbReference>
<keyword evidence="4" id="KW-0238">DNA-binding</keyword>
<proteinExistence type="predicted"/>
<keyword evidence="3" id="KW-0805">Transcription regulation</keyword>
<dbReference type="PANTHER" id="PTHR46910">
    <property type="entry name" value="TRANSCRIPTION FACTOR PDR1"/>
    <property type="match status" value="1"/>
</dbReference>
<dbReference type="InterPro" id="IPR001138">
    <property type="entry name" value="Zn2Cys6_DnaBD"/>
</dbReference>
<dbReference type="InterPro" id="IPR036864">
    <property type="entry name" value="Zn2-C6_fun-type_DNA-bd_sf"/>
</dbReference>
<evidence type="ECO:0000313" key="8">
    <source>
        <dbReference type="EMBL" id="KAB8074305.1"/>
    </source>
</evidence>
<evidence type="ECO:0000256" key="2">
    <source>
        <dbReference type="ARBA" id="ARBA00022723"/>
    </source>
</evidence>
<keyword evidence="9" id="KW-1185">Reference proteome</keyword>
<protein>
    <submittedName>
        <fullName evidence="8">Fungal-specific transcription factor domain-containing protein</fullName>
    </submittedName>
</protein>
<accession>A0A5N5X2T7</accession>
<dbReference type="SMART" id="SM00906">
    <property type="entry name" value="Fungal_trans"/>
    <property type="match status" value="1"/>
</dbReference>
<dbReference type="GO" id="GO:0005634">
    <property type="term" value="C:nucleus"/>
    <property type="evidence" value="ECO:0007669"/>
    <property type="project" value="UniProtKB-SubCell"/>
</dbReference>
<dbReference type="CDD" id="cd00067">
    <property type="entry name" value="GAL4"/>
    <property type="match status" value="1"/>
</dbReference>
<feature type="domain" description="Zn(2)-C6 fungal-type" evidence="7">
    <location>
        <begin position="63"/>
        <end position="92"/>
    </location>
</feature>
<dbReference type="CDD" id="cd12148">
    <property type="entry name" value="fungal_TF_MHR"/>
    <property type="match status" value="1"/>
</dbReference>
<comment type="subcellular location">
    <subcellularLocation>
        <location evidence="1">Nucleus</location>
    </subcellularLocation>
</comment>
<evidence type="ECO:0000259" key="7">
    <source>
        <dbReference type="PROSITE" id="PS50048"/>
    </source>
</evidence>
<sequence>MPPSSRSTPSHDAAQTLVSFHQNCPSSEVPERGGESPVGMRRRPIAFANAMRPPQNRRRVWRACEFCRKKKVKCDGSDPCQSCFDSGIECVYEVDGFRRALADTQLLDSYGKRLKALEDLVTTLVDEQHRLAAQLSCHKQGSESQDKVFGHATNHEVIPISLLLPREPNLLQPGDIHVDQGQNLAAVSDSLIGSVSVGTIEPELVSPIGQCQTSVLDGSKGPVENILDTVPQDKEEEVRAPTVYADDYGCLITEGKDHSRYFGLGATVWMFDDCPGIRARLQQGQIQKHTPRLEAPIEGIVSLTCSQNLPPAALMDVSIDTFFRKVYRLFPIIEAEDFQHQFLVLRSQGSTRPGFLALLYSVLAVSSPHISPNDLVWARPGCSAYKCLDLGEHFYSLAVAAIESHIQPTPVTLSSKSGPEINTVTALTLLGMHLTQLGMLNEAWRTIGHAVRLGYEMGLHRSPKRIGLPVLDVRQRCQLWWCLYVMDRLLAVHLGRPLAIQEFDSDVVFPSARPQTPGFVAMTHLSHLLGRIHQTVNAIEHARKWKNETYESELQVVVNDLWQDLKAWRENTFPSVVVEDFGDDPRFTERCVLFSSYCSAVHLLFRPFMATPHRPSRLAGNLARTESFRVAVECVEATEAFLRHVPVCHYYTLHGQNLAVSIATLLQCRLQAGDGDEHTPEEAHEQSNLGMHFLPQMEDTWPMARHHISILEGYRTLAQGLLHQGSSKRCPCDDGCPAAPRDETSLDPWQGFAAQVDQVSNLFPSMPDAAWMNELFHLSPSKSPNIVDCPIQSPVGNYAIDSERPSKRRRTRICTFTIRRK</sequence>
<organism evidence="8 9">
    <name type="scientific">Aspergillus leporis</name>
    <dbReference type="NCBI Taxonomy" id="41062"/>
    <lineage>
        <taxon>Eukaryota</taxon>
        <taxon>Fungi</taxon>
        <taxon>Dikarya</taxon>
        <taxon>Ascomycota</taxon>
        <taxon>Pezizomycotina</taxon>
        <taxon>Eurotiomycetes</taxon>
        <taxon>Eurotiomycetidae</taxon>
        <taxon>Eurotiales</taxon>
        <taxon>Aspergillaceae</taxon>
        <taxon>Aspergillus</taxon>
        <taxon>Aspergillus subgen. Circumdati</taxon>
    </lineage>
</organism>
<dbReference type="Pfam" id="PF04082">
    <property type="entry name" value="Fungal_trans"/>
    <property type="match status" value="1"/>
</dbReference>
<dbReference type="GO" id="GO:0003677">
    <property type="term" value="F:DNA binding"/>
    <property type="evidence" value="ECO:0007669"/>
    <property type="project" value="UniProtKB-KW"/>
</dbReference>
<gene>
    <name evidence="8" type="ORF">BDV29DRAFT_156785</name>
</gene>
<dbReference type="PANTHER" id="PTHR46910:SF3">
    <property type="entry name" value="HALOTOLERANCE PROTEIN 9-RELATED"/>
    <property type="match status" value="1"/>
</dbReference>
<evidence type="ECO:0000256" key="1">
    <source>
        <dbReference type="ARBA" id="ARBA00004123"/>
    </source>
</evidence>
<reference evidence="8 9" key="1">
    <citation type="submission" date="2019-04" db="EMBL/GenBank/DDBJ databases">
        <title>Friends and foes A comparative genomics study of 23 Aspergillus species from section Flavi.</title>
        <authorList>
            <consortium name="DOE Joint Genome Institute"/>
            <person name="Kjaerbolling I."/>
            <person name="Vesth T."/>
            <person name="Frisvad J.C."/>
            <person name="Nybo J.L."/>
            <person name="Theobald S."/>
            <person name="Kildgaard S."/>
            <person name="Isbrandt T."/>
            <person name="Kuo A."/>
            <person name="Sato A."/>
            <person name="Lyhne E.K."/>
            <person name="Kogle M.E."/>
            <person name="Wiebenga A."/>
            <person name="Kun R.S."/>
            <person name="Lubbers R.J."/>
            <person name="Makela M.R."/>
            <person name="Barry K."/>
            <person name="Chovatia M."/>
            <person name="Clum A."/>
            <person name="Daum C."/>
            <person name="Haridas S."/>
            <person name="He G."/>
            <person name="LaButti K."/>
            <person name="Lipzen A."/>
            <person name="Mondo S."/>
            <person name="Riley R."/>
            <person name="Salamov A."/>
            <person name="Simmons B.A."/>
            <person name="Magnuson J.K."/>
            <person name="Henrissat B."/>
            <person name="Mortensen U.H."/>
            <person name="Larsen T.O."/>
            <person name="Devries R.P."/>
            <person name="Grigoriev I.V."/>
            <person name="Machida M."/>
            <person name="Baker S.E."/>
            <person name="Andersen M.R."/>
        </authorList>
    </citation>
    <scope>NUCLEOTIDE SEQUENCE [LARGE SCALE GENOMIC DNA]</scope>
    <source>
        <strain evidence="8 9">CBS 151.66</strain>
    </source>
</reference>
<name>A0A5N5X2T7_9EURO</name>
<dbReference type="PROSITE" id="PS50048">
    <property type="entry name" value="ZN2_CY6_FUNGAL_2"/>
    <property type="match status" value="1"/>
</dbReference>
<dbReference type="SMART" id="SM00066">
    <property type="entry name" value="GAL4"/>
    <property type="match status" value="1"/>
</dbReference>
<dbReference type="GO" id="GO:0009893">
    <property type="term" value="P:positive regulation of metabolic process"/>
    <property type="evidence" value="ECO:0007669"/>
    <property type="project" value="UniProtKB-ARBA"/>
</dbReference>
<dbReference type="OrthoDB" id="6486656at2759"/>
<dbReference type="EMBL" id="ML732212">
    <property type="protein sequence ID" value="KAB8074305.1"/>
    <property type="molecule type" value="Genomic_DNA"/>
</dbReference>
<evidence type="ECO:0000256" key="5">
    <source>
        <dbReference type="ARBA" id="ARBA00023163"/>
    </source>
</evidence>
<keyword evidence="6" id="KW-0539">Nucleus</keyword>
<dbReference type="Pfam" id="PF00172">
    <property type="entry name" value="Zn_clus"/>
    <property type="match status" value="1"/>
</dbReference>
<keyword evidence="2" id="KW-0479">Metal-binding</keyword>
<dbReference type="GO" id="GO:0000981">
    <property type="term" value="F:DNA-binding transcription factor activity, RNA polymerase II-specific"/>
    <property type="evidence" value="ECO:0007669"/>
    <property type="project" value="InterPro"/>
</dbReference>
<evidence type="ECO:0000313" key="9">
    <source>
        <dbReference type="Proteomes" id="UP000326565"/>
    </source>
</evidence>
<dbReference type="SUPFAM" id="SSF57701">
    <property type="entry name" value="Zn2/Cys6 DNA-binding domain"/>
    <property type="match status" value="1"/>
</dbReference>
<dbReference type="Proteomes" id="UP000326565">
    <property type="component" value="Unassembled WGS sequence"/>
</dbReference>
<keyword evidence="5" id="KW-0804">Transcription</keyword>
<dbReference type="Gene3D" id="4.10.240.10">
    <property type="entry name" value="Zn(2)-C6 fungal-type DNA-binding domain"/>
    <property type="match status" value="1"/>
</dbReference>
<dbReference type="GO" id="GO:0006351">
    <property type="term" value="P:DNA-templated transcription"/>
    <property type="evidence" value="ECO:0007669"/>
    <property type="project" value="InterPro"/>
</dbReference>
<dbReference type="AlphaFoldDB" id="A0A5N5X2T7"/>
<dbReference type="InterPro" id="IPR050987">
    <property type="entry name" value="AtrR-like"/>
</dbReference>
<dbReference type="GO" id="GO:0008270">
    <property type="term" value="F:zinc ion binding"/>
    <property type="evidence" value="ECO:0007669"/>
    <property type="project" value="InterPro"/>
</dbReference>
<evidence type="ECO:0000256" key="4">
    <source>
        <dbReference type="ARBA" id="ARBA00023125"/>
    </source>
</evidence>
<dbReference type="PROSITE" id="PS00463">
    <property type="entry name" value="ZN2_CY6_FUNGAL_1"/>
    <property type="match status" value="1"/>
</dbReference>